<keyword evidence="2" id="KW-0723">Serine/threonine-protein kinase</keyword>
<comment type="catalytic activity">
    <reaction evidence="8">
        <text>L-seryl-[protein] + ATP = O-phospho-L-seryl-[protein] + ADP + H(+)</text>
        <dbReference type="Rhea" id="RHEA:17989"/>
        <dbReference type="Rhea" id="RHEA-COMP:9863"/>
        <dbReference type="Rhea" id="RHEA-COMP:11604"/>
        <dbReference type="ChEBI" id="CHEBI:15378"/>
        <dbReference type="ChEBI" id="CHEBI:29999"/>
        <dbReference type="ChEBI" id="CHEBI:30616"/>
        <dbReference type="ChEBI" id="CHEBI:83421"/>
        <dbReference type="ChEBI" id="CHEBI:456216"/>
        <dbReference type="EC" id="2.7.11.1"/>
    </reaction>
</comment>
<evidence type="ECO:0000256" key="9">
    <source>
        <dbReference type="PROSITE-ProRule" id="PRU10141"/>
    </source>
</evidence>
<keyword evidence="12" id="KW-1185">Reference proteome</keyword>
<evidence type="ECO:0000256" key="4">
    <source>
        <dbReference type="ARBA" id="ARBA00022741"/>
    </source>
</evidence>
<dbReference type="AlphaFoldDB" id="A0A1I8A7G7"/>
<dbReference type="GO" id="GO:0004674">
    <property type="term" value="F:protein serine/threonine kinase activity"/>
    <property type="evidence" value="ECO:0007669"/>
    <property type="project" value="UniProtKB-KW"/>
</dbReference>
<dbReference type="Proteomes" id="UP000095287">
    <property type="component" value="Unplaced"/>
</dbReference>
<keyword evidence="5" id="KW-0418">Kinase</keyword>
<evidence type="ECO:0000256" key="2">
    <source>
        <dbReference type="ARBA" id="ARBA00022527"/>
    </source>
</evidence>
<dbReference type="InterPro" id="IPR000719">
    <property type="entry name" value="Prot_kinase_dom"/>
</dbReference>
<evidence type="ECO:0000256" key="6">
    <source>
        <dbReference type="ARBA" id="ARBA00022840"/>
    </source>
</evidence>
<proteinExistence type="predicted"/>
<keyword evidence="3" id="KW-0808">Transferase</keyword>
<dbReference type="GO" id="GO:0050684">
    <property type="term" value="P:regulation of mRNA processing"/>
    <property type="evidence" value="ECO:0007669"/>
    <property type="project" value="TreeGrafter"/>
</dbReference>
<feature type="compositionally biased region" description="Polar residues" evidence="10">
    <location>
        <begin position="493"/>
        <end position="519"/>
    </location>
</feature>
<evidence type="ECO:0000256" key="8">
    <source>
        <dbReference type="ARBA" id="ARBA00048679"/>
    </source>
</evidence>
<dbReference type="InterPro" id="IPR017441">
    <property type="entry name" value="Protein_kinase_ATP_BS"/>
</dbReference>
<dbReference type="SMART" id="SM00220">
    <property type="entry name" value="S_TKc"/>
    <property type="match status" value="1"/>
</dbReference>
<dbReference type="EC" id="2.7.11.1" evidence="1"/>
<organism evidence="12 13">
    <name type="scientific">Steinernema glaseri</name>
    <dbReference type="NCBI Taxonomy" id="37863"/>
    <lineage>
        <taxon>Eukaryota</taxon>
        <taxon>Metazoa</taxon>
        <taxon>Ecdysozoa</taxon>
        <taxon>Nematoda</taxon>
        <taxon>Chromadorea</taxon>
        <taxon>Rhabditida</taxon>
        <taxon>Tylenchina</taxon>
        <taxon>Panagrolaimomorpha</taxon>
        <taxon>Strongyloidoidea</taxon>
        <taxon>Steinernematidae</taxon>
        <taxon>Steinernema</taxon>
    </lineage>
</organism>
<evidence type="ECO:0000256" key="1">
    <source>
        <dbReference type="ARBA" id="ARBA00012513"/>
    </source>
</evidence>
<dbReference type="PROSITE" id="PS00107">
    <property type="entry name" value="PROTEIN_KINASE_ATP"/>
    <property type="match status" value="1"/>
</dbReference>
<dbReference type="PANTHER" id="PTHR47634">
    <property type="entry name" value="PROTEIN KINASE DOMAIN-CONTAINING PROTEIN-RELATED"/>
    <property type="match status" value="1"/>
</dbReference>
<dbReference type="InterPro" id="IPR051334">
    <property type="entry name" value="SRPK"/>
</dbReference>
<evidence type="ECO:0000259" key="11">
    <source>
        <dbReference type="PROSITE" id="PS50011"/>
    </source>
</evidence>
<keyword evidence="4 9" id="KW-0547">Nucleotide-binding</keyword>
<reference evidence="13" key="1">
    <citation type="submission" date="2016-11" db="UniProtKB">
        <authorList>
            <consortium name="WormBaseParasite"/>
        </authorList>
    </citation>
    <scope>IDENTIFICATION</scope>
</reference>
<dbReference type="PROSITE" id="PS50011">
    <property type="entry name" value="PROTEIN_KINASE_DOM"/>
    <property type="match status" value="1"/>
</dbReference>
<evidence type="ECO:0000313" key="13">
    <source>
        <dbReference type="WBParaSite" id="L893_g33451.t1"/>
    </source>
</evidence>
<evidence type="ECO:0000256" key="5">
    <source>
        <dbReference type="ARBA" id="ARBA00022777"/>
    </source>
</evidence>
<feature type="domain" description="Protein kinase" evidence="11">
    <location>
        <begin position="9"/>
        <end position="399"/>
    </location>
</feature>
<name>A0A1I8A7G7_9BILA</name>
<protein>
    <recommendedName>
        <fullName evidence="1">non-specific serine/threonine protein kinase</fullName>
        <ecNumber evidence="1">2.7.11.1</ecNumber>
    </recommendedName>
</protein>
<dbReference type="SUPFAM" id="SSF56112">
    <property type="entry name" value="Protein kinase-like (PK-like)"/>
    <property type="match status" value="1"/>
</dbReference>
<feature type="binding site" evidence="9">
    <location>
        <position position="43"/>
    </location>
    <ligand>
        <name>ATP</name>
        <dbReference type="ChEBI" id="CHEBI:30616"/>
    </ligand>
</feature>
<dbReference type="Gene3D" id="1.10.510.10">
    <property type="entry name" value="Transferase(Phosphotransferase) domain 1"/>
    <property type="match status" value="1"/>
</dbReference>
<dbReference type="GO" id="GO:0000245">
    <property type="term" value="P:spliceosomal complex assembly"/>
    <property type="evidence" value="ECO:0007669"/>
    <property type="project" value="TreeGrafter"/>
</dbReference>
<dbReference type="PANTHER" id="PTHR47634:SF9">
    <property type="entry name" value="PROTEIN KINASE DOMAIN-CONTAINING PROTEIN-RELATED"/>
    <property type="match status" value="1"/>
</dbReference>
<evidence type="ECO:0000256" key="3">
    <source>
        <dbReference type="ARBA" id="ARBA00022679"/>
    </source>
</evidence>
<feature type="region of interest" description="Disordered" evidence="10">
    <location>
        <begin position="422"/>
        <end position="546"/>
    </location>
</feature>
<feature type="compositionally biased region" description="Acidic residues" evidence="10">
    <location>
        <begin position="474"/>
        <end position="490"/>
    </location>
</feature>
<feature type="compositionally biased region" description="Acidic residues" evidence="10">
    <location>
        <begin position="422"/>
        <end position="431"/>
    </location>
</feature>
<dbReference type="Pfam" id="PF00069">
    <property type="entry name" value="Pkinase"/>
    <property type="match status" value="2"/>
</dbReference>
<dbReference type="InterPro" id="IPR011009">
    <property type="entry name" value="Kinase-like_dom_sf"/>
</dbReference>
<feature type="compositionally biased region" description="Basic and acidic residues" evidence="10">
    <location>
        <begin position="437"/>
        <end position="448"/>
    </location>
</feature>
<evidence type="ECO:0000256" key="10">
    <source>
        <dbReference type="SAM" id="MobiDB-lite"/>
    </source>
</evidence>
<dbReference type="Gene3D" id="3.30.200.20">
    <property type="entry name" value="Phosphorylase Kinase, domain 1"/>
    <property type="match status" value="1"/>
</dbReference>
<dbReference type="GO" id="GO:0005524">
    <property type="term" value="F:ATP binding"/>
    <property type="evidence" value="ECO:0007669"/>
    <property type="project" value="UniProtKB-UniRule"/>
</dbReference>
<evidence type="ECO:0000313" key="12">
    <source>
        <dbReference type="Proteomes" id="UP000095287"/>
    </source>
</evidence>
<dbReference type="WBParaSite" id="L893_g33451.t1">
    <property type="protein sequence ID" value="L893_g33451.t1"/>
    <property type="gene ID" value="L893_g33451"/>
</dbReference>
<keyword evidence="6 9" id="KW-0067">ATP-binding</keyword>
<evidence type="ECO:0000256" key="7">
    <source>
        <dbReference type="ARBA" id="ARBA00047899"/>
    </source>
</evidence>
<comment type="catalytic activity">
    <reaction evidence="7">
        <text>L-threonyl-[protein] + ATP = O-phospho-L-threonyl-[protein] + ADP + H(+)</text>
        <dbReference type="Rhea" id="RHEA:46608"/>
        <dbReference type="Rhea" id="RHEA-COMP:11060"/>
        <dbReference type="Rhea" id="RHEA-COMP:11605"/>
        <dbReference type="ChEBI" id="CHEBI:15378"/>
        <dbReference type="ChEBI" id="CHEBI:30013"/>
        <dbReference type="ChEBI" id="CHEBI:30616"/>
        <dbReference type="ChEBI" id="CHEBI:61977"/>
        <dbReference type="ChEBI" id="CHEBI:456216"/>
        <dbReference type="EC" id="2.7.11.1"/>
    </reaction>
</comment>
<accession>A0A1I8A7G7</accession>
<sequence>MGELVAGQYVILKKLGYGSNSTVFLAYNRNATERSKSKFVALKFVKSNHVATQRAKAELKIFKKMQPSKYVVSYIDSFMVEGCPGENHLCIVYEALGASITCFYPSCPFPLPTVRRVVLEMTNVLKSVHDQDVVHYNIQPKNYLLASTEKGLCLEALQTLRLFHDDKLQSDRPFLLCAYHVNQEEIEFLNGHEKYKDRTREVQEEIEKLYKELPDDHGASLRLKLANFKNAVKLKDDNDLIPRYGLPHRRYRPPEIVLEHKKVFKNSDIWSLACSIYELASREGGHLFDVGVNAKWERDLDLDHLARMLSLYQEFDGNGLKDARKYSEYFDERNEVVARGRFAKRSIEGRLLSEVLEAGHVDQLPKEEAKLIGEFLQGMVQWNPEDRSTASECLKHPYLEGPISNDETVFEDFGCIARDYSDDEETEEGEEQAPQGAEEHLPEGDRSNNTESSSVTLDEDNSCGGEDSQSVDEAASDCDERETLEFEDEMSQPGPSNRGTRLTEAHCSQRQSPSGTQESSGHKLKRAPPKSTDTEPRITRSKRGRR</sequence>